<dbReference type="SUPFAM" id="SSF54292">
    <property type="entry name" value="2Fe-2S ferredoxin-like"/>
    <property type="match status" value="1"/>
</dbReference>
<evidence type="ECO:0000313" key="11">
    <source>
        <dbReference type="EMBL" id="MDF8265752.1"/>
    </source>
</evidence>
<keyword evidence="8" id="KW-0411">Iron-sulfur</keyword>
<reference evidence="11 12" key="1">
    <citation type="submission" date="2023-03" db="EMBL/GenBank/DDBJ databases">
        <title>YIM 133296 draft genome.</title>
        <authorList>
            <person name="Xiong L."/>
        </authorList>
    </citation>
    <scope>NUCLEOTIDE SEQUENCE [LARGE SCALE GENOMIC DNA]</scope>
    <source>
        <strain evidence="11 12">YIM 133296</strain>
    </source>
</reference>
<dbReference type="InterPro" id="IPR050415">
    <property type="entry name" value="MRET"/>
</dbReference>
<dbReference type="SUPFAM" id="SSF63380">
    <property type="entry name" value="Riboflavin synthase domain-like"/>
    <property type="match status" value="1"/>
</dbReference>
<name>A0ABT6CBQ9_9MICO</name>
<dbReference type="Gene3D" id="3.40.50.80">
    <property type="entry name" value="Nucleotide-binding domain of ferredoxin-NADP reductase (FNR) module"/>
    <property type="match status" value="1"/>
</dbReference>
<keyword evidence="12" id="KW-1185">Reference proteome</keyword>
<evidence type="ECO:0000313" key="12">
    <source>
        <dbReference type="Proteomes" id="UP001528912"/>
    </source>
</evidence>
<dbReference type="InterPro" id="IPR017938">
    <property type="entry name" value="Riboflavin_synthase-like_b-brl"/>
</dbReference>
<keyword evidence="4" id="KW-0479">Metal-binding</keyword>
<feature type="domain" description="FAD-binding FR-type" evidence="10">
    <location>
        <begin position="51"/>
        <end position="153"/>
    </location>
</feature>
<dbReference type="InterPro" id="IPR001433">
    <property type="entry name" value="OxRdtase_FAD/NAD-bd"/>
</dbReference>
<dbReference type="PROSITE" id="PS51085">
    <property type="entry name" value="2FE2S_FER_2"/>
    <property type="match status" value="1"/>
</dbReference>
<dbReference type="InterPro" id="IPR036010">
    <property type="entry name" value="2Fe-2S_ferredoxin-like_sf"/>
</dbReference>
<keyword evidence="2" id="KW-0285">Flavoprotein</keyword>
<comment type="cofactor">
    <cofactor evidence="1">
        <name>FAD</name>
        <dbReference type="ChEBI" id="CHEBI:57692"/>
    </cofactor>
</comment>
<dbReference type="CDD" id="cd06216">
    <property type="entry name" value="FNR_iron_sulfur_binding_2"/>
    <property type="match status" value="1"/>
</dbReference>
<dbReference type="PANTHER" id="PTHR47354">
    <property type="entry name" value="NADH OXIDOREDUCTASE HCR"/>
    <property type="match status" value="1"/>
</dbReference>
<keyword evidence="6" id="KW-0560">Oxidoreductase</keyword>
<dbReference type="RefSeq" id="WP_277193043.1">
    <property type="nucleotide sequence ID" value="NZ_JAROAV010000042.1"/>
</dbReference>
<dbReference type="InterPro" id="IPR008333">
    <property type="entry name" value="Cbr1-like_FAD-bd_dom"/>
</dbReference>
<evidence type="ECO:0000256" key="3">
    <source>
        <dbReference type="ARBA" id="ARBA00022714"/>
    </source>
</evidence>
<evidence type="ECO:0000259" key="9">
    <source>
        <dbReference type="PROSITE" id="PS51085"/>
    </source>
</evidence>
<sequence length="369" mass="39747">MPAPAPALASRTTADPAVPGWRRHAFRLVKAATTPLLPEDYVDLFDPLRSRTTLRGRVVAVTPETADAVTVTIRPGRGWRGHVPGQYLRIGVDVDGVRLWRAYSITSGPRRDGCVEVTVKAISGGAVSTHLVRSLRPGCVVQMEQADGEFVLPERLPDRVLLLTGGSGITPVMGILRHTVDRLDDVVLLHSAPRPEDVIFAAELRRLAADGRISLHERHTDVGGVLDPTELDALVPDWRTRETFACGPAGMLEALESHWQQADLAHQLHTERFRPALAEPGEGGTVRFTGLDREVECDGARPILDVAEDAGVLMPSGCRMGICFGCVLPLREGSVRDLRTGEVTTASPGDGVLVQTCISAAAGRCDLDL</sequence>
<evidence type="ECO:0000256" key="2">
    <source>
        <dbReference type="ARBA" id="ARBA00022630"/>
    </source>
</evidence>
<evidence type="ECO:0000259" key="10">
    <source>
        <dbReference type="PROSITE" id="PS51384"/>
    </source>
</evidence>
<organism evidence="11 12">
    <name type="scientific">Luteipulveratus flavus</name>
    <dbReference type="NCBI Taxonomy" id="3031728"/>
    <lineage>
        <taxon>Bacteria</taxon>
        <taxon>Bacillati</taxon>
        <taxon>Actinomycetota</taxon>
        <taxon>Actinomycetes</taxon>
        <taxon>Micrococcales</taxon>
        <taxon>Dermacoccaceae</taxon>
        <taxon>Luteipulveratus</taxon>
    </lineage>
</organism>
<proteinExistence type="predicted"/>
<dbReference type="SUPFAM" id="SSF52343">
    <property type="entry name" value="Ferredoxin reductase-like, C-terminal NADP-linked domain"/>
    <property type="match status" value="1"/>
</dbReference>
<evidence type="ECO:0000256" key="6">
    <source>
        <dbReference type="ARBA" id="ARBA00023002"/>
    </source>
</evidence>
<dbReference type="InterPro" id="IPR017927">
    <property type="entry name" value="FAD-bd_FR_type"/>
</dbReference>
<dbReference type="EMBL" id="JAROAV010000042">
    <property type="protein sequence ID" value="MDF8265752.1"/>
    <property type="molecule type" value="Genomic_DNA"/>
</dbReference>
<dbReference type="Proteomes" id="UP001528912">
    <property type="component" value="Unassembled WGS sequence"/>
</dbReference>
<feature type="domain" description="2Fe-2S ferredoxin-type" evidence="9">
    <location>
        <begin position="284"/>
        <end position="369"/>
    </location>
</feature>
<keyword evidence="5" id="KW-0274">FAD</keyword>
<dbReference type="Pfam" id="PF00111">
    <property type="entry name" value="Fer2"/>
    <property type="match status" value="1"/>
</dbReference>
<evidence type="ECO:0000256" key="1">
    <source>
        <dbReference type="ARBA" id="ARBA00001974"/>
    </source>
</evidence>
<comment type="caution">
    <text evidence="11">The sequence shown here is derived from an EMBL/GenBank/DDBJ whole genome shotgun (WGS) entry which is preliminary data.</text>
</comment>
<keyword evidence="7" id="KW-0408">Iron</keyword>
<evidence type="ECO:0000256" key="5">
    <source>
        <dbReference type="ARBA" id="ARBA00022827"/>
    </source>
</evidence>
<keyword evidence="3" id="KW-0001">2Fe-2S</keyword>
<dbReference type="Gene3D" id="3.10.20.30">
    <property type="match status" value="1"/>
</dbReference>
<dbReference type="PANTHER" id="PTHR47354:SF6">
    <property type="entry name" value="NADH OXIDOREDUCTASE HCR"/>
    <property type="match status" value="1"/>
</dbReference>
<dbReference type="InterPro" id="IPR039261">
    <property type="entry name" value="FNR_nucleotide-bd"/>
</dbReference>
<dbReference type="Gene3D" id="2.40.30.10">
    <property type="entry name" value="Translation factors"/>
    <property type="match status" value="1"/>
</dbReference>
<dbReference type="Pfam" id="PF00970">
    <property type="entry name" value="FAD_binding_6"/>
    <property type="match status" value="1"/>
</dbReference>
<evidence type="ECO:0000256" key="4">
    <source>
        <dbReference type="ARBA" id="ARBA00022723"/>
    </source>
</evidence>
<gene>
    <name evidence="11" type="ORF">P4R38_16015</name>
</gene>
<evidence type="ECO:0000256" key="7">
    <source>
        <dbReference type="ARBA" id="ARBA00023004"/>
    </source>
</evidence>
<dbReference type="Pfam" id="PF00175">
    <property type="entry name" value="NAD_binding_1"/>
    <property type="match status" value="1"/>
</dbReference>
<accession>A0ABT6CBQ9</accession>
<evidence type="ECO:0000256" key="8">
    <source>
        <dbReference type="ARBA" id="ARBA00023014"/>
    </source>
</evidence>
<dbReference type="InterPro" id="IPR001041">
    <property type="entry name" value="2Fe-2S_ferredoxin-type"/>
</dbReference>
<protein>
    <submittedName>
        <fullName evidence="11">Ferredoxin reductase</fullName>
    </submittedName>
</protein>
<dbReference type="InterPro" id="IPR012675">
    <property type="entry name" value="Beta-grasp_dom_sf"/>
</dbReference>
<dbReference type="PROSITE" id="PS51384">
    <property type="entry name" value="FAD_FR"/>
    <property type="match status" value="1"/>
</dbReference>
<dbReference type="CDD" id="cd00207">
    <property type="entry name" value="fer2"/>
    <property type="match status" value="1"/>
</dbReference>